<dbReference type="Pfam" id="PF06119">
    <property type="entry name" value="NIDO"/>
    <property type="match status" value="2"/>
</dbReference>
<dbReference type="Proteomes" id="UP000068067">
    <property type="component" value="Chromosome"/>
</dbReference>
<dbReference type="EMBL" id="CP009220">
    <property type="protein sequence ID" value="ALC06474.1"/>
    <property type="molecule type" value="Genomic_DNA"/>
</dbReference>
<dbReference type="InterPro" id="IPR008969">
    <property type="entry name" value="CarboxyPept-like_regulatory"/>
</dbReference>
<feature type="compositionally biased region" description="Low complexity" evidence="1">
    <location>
        <begin position="627"/>
        <end position="639"/>
    </location>
</feature>
<organism evidence="3 4">
    <name type="scientific">Corynebacterium deserti GIMN1.010</name>
    <dbReference type="NCBI Taxonomy" id="931089"/>
    <lineage>
        <taxon>Bacteria</taxon>
        <taxon>Bacillati</taxon>
        <taxon>Actinomycetota</taxon>
        <taxon>Actinomycetes</taxon>
        <taxon>Mycobacteriales</taxon>
        <taxon>Corynebacteriaceae</taxon>
        <taxon>Corynebacterium</taxon>
    </lineage>
</organism>
<evidence type="ECO:0000259" key="2">
    <source>
        <dbReference type="Pfam" id="PF06119"/>
    </source>
</evidence>
<dbReference type="STRING" id="931089.CDES_10490"/>
<dbReference type="InterPro" id="IPR003886">
    <property type="entry name" value="NIDO_dom"/>
</dbReference>
<sequence>MYDAPLPSRVRQPASFSHRAWLLLVAILATLALLATFVTPTFAEESLAESEDTAPVVEVESEEPVELVEPVEPDLVPAGPPLKGEDLPASESFGLSPFAIAVPNRPAAPALIDTSSWNLEYLERNDDGSSGLVSLPFPINFAGNFYEALYVNNNGNVTFNSPMSTYTPFALTGQTGVPIIAPFFADIDTRGDGSEVVSFAQSPAGDRFVVNWIDVGYFSGHTDKLVSAQLVLTNRAETTGATGDFDITFNYGSIQWETGDASNGVDGFGGSPVRAGYSLGTGESGTFFEMSGSGETGAMTDGGSRSLFANSLNSLSTPGRYTFEMRADSTGELGGNVSGFIRNAVENPLPGAIISIVANDGTWSSNTISGSDGSYALSGLGTGPALLQVNPPGDTALGSQAVSVVTVAGSPLSIDFTLHGPIGLPPGTTIDQGVLIDDGIPSIYWNDEFTINHDDVPGAEVHFEITQDGRVLAEGTLEEITAGHYSGTVPPLLPLGVHSGPAQVSIIVNGAIISFDIYIDPAGVVVDQHGEPIVGAEVIIYRSDNPDGPFEQIPDGSALLSPSNRTNPDTTDALGRFSWDTVPGYYRVSASAPGYLAEDGSELVWTDVLPIPPEHLDLILVLHGESTEPTSEPTAEPTAEPTPGPSPHAGGSSVLNWILSIFESLGSVFQFLMNRILGLFR</sequence>
<evidence type="ECO:0000256" key="1">
    <source>
        <dbReference type="SAM" id="MobiDB-lite"/>
    </source>
</evidence>
<dbReference type="PATRIC" id="fig|931089.4.peg.2121"/>
<dbReference type="GO" id="GO:0007160">
    <property type="term" value="P:cell-matrix adhesion"/>
    <property type="evidence" value="ECO:0007669"/>
    <property type="project" value="InterPro"/>
</dbReference>
<feature type="region of interest" description="Disordered" evidence="1">
    <location>
        <begin position="626"/>
        <end position="649"/>
    </location>
</feature>
<dbReference type="RefSeq" id="WP_053545408.1">
    <property type="nucleotide sequence ID" value="NZ_CP009220.1"/>
</dbReference>
<dbReference type="PANTHER" id="PTHR46160">
    <property type="entry name" value="ALPHA-TECTORIN-RELATED"/>
    <property type="match status" value="1"/>
</dbReference>
<dbReference type="SUPFAM" id="SSF49464">
    <property type="entry name" value="Carboxypeptidase regulatory domain-like"/>
    <property type="match status" value="2"/>
</dbReference>
<dbReference type="InterPro" id="IPR052749">
    <property type="entry name" value="Alpha-tectorin"/>
</dbReference>
<dbReference type="OrthoDB" id="3881096at2"/>
<feature type="domain" description="NIDO" evidence="2">
    <location>
        <begin position="203"/>
        <end position="326"/>
    </location>
</feature>
<gene>
    <name evidence="3" type="ORF">CDES_10490</name>
</gene>
<reference evidence="3 4" key="1">
    <citation type="submission" date="2014-08" db="EMBL/GenBank/DDBJ databases">
        <title>Complete genome sequence of Corynebacterium deserti GIMN1.010 (=DSM 45689), isolated from desert sand in western China.</title>
        <authorList>
            <person name="Ruckert C."/>
            <person name="Albersmeier A."/>
            <person name="Kalinowski J."/>
        </authorList>
    </citation>
    <scope>NUCLEOTIDE SEQUENCE [LARGE SCALE GENOMIC DNA]</scope>
    <source>
        <strain evidence="3 4">GIMN1.010</strain>
    </source>
</reference>
<protein>
    <recommendedName>
        <fullName evidence="2">NIDO domain-containing protein</fullName>
    </recommendedName>
</protein>
<dbReference type="KEGG" id="cdx:CDES_10490"/>
<feature type="domain" description="NIDO" evidence="2">
    <location>
        <begin position="148"/>
        <end position="198"/>
    </location>
</feature>
<dbReference type="PANTHER" id="PTHR46160:SF8">
    <property type="entry name" value="VWFD DOMAIN-CONTAINING PROTEIN"/>
    <property type="match status" value="1"/>
</dbReference>
<dbReference type="AlphaFoldDB" id="A0A0M5IRE2"/>
<dbReference type="Gene3D" id="2.60.40.1120">
    <property type="entry name" value="Carboxypeptidase-like, regulatory domain"/>
    <property type="match status" value="2"/>
</dbReference>
<dbReference type="Pfam" id="PF13620">
    <property type="entry name" value="CarboxypepD_reg"/>
    <property type="match status" value="2"/>
</dbReference>
<keyword evidence="4" id="KW-1185">Reference proteome</keyword>
<name>A0A0M5IRE2_9CORY</name>
<evidence type="ECO:0000313" key="4">
    <source>
        <dbReference type="Proteomes" id="UP000068067"/>
    </source>
</evidence>
<proteinExistence type="predicted"/>
<accession>A0A0M5IRE2</accession>
<evidence type="ECO:0000313" key="3">
    <source>
        <dbReference type="EMBL" id="ALC06474.1"/>
    </source>
</evidence>